<reference evidence="1 2" key="1">
    <citation type="submission" date="2016-03" db="EMBL/GenBank/DDBJ databases">
        <title>Draft genome sequence of Paenibacillus antarcticus CECT 5836.</title>
        <authorList>
            <person name="Shin S.-K."/>
            <person name="Yi H."/>
        </authorList>
    </citation>
    <scope>NUCLEOTIDE SEQUENCE [LARGE SCALE GENOMIC DNA]</scope>
    <source>
        <strain evidence="1 2">CECT 5836</strain>
    </source>
</reference>
<organism evidence="1 2">
    <name type="scientific">Paenibacillus antarcticus</name>
    <dbReference type="NCBI Taxonomy" id="253703"/>
    <lineage>
        <taxon>Bacteria</taxon>
        <taxon>Bacillati</taxon>
        <taxon>Bacillota</taxon>
        <taxon>Bacilli</taxon>
        <taxon>Bacillales</taxon>
        <taxon>Paenibacillaceae</taxon>
        <taxon>Paenibacillus</taxon>
    </lineage>
</organism>
<comment type="caution">
    <text evidence="1">The sequence shown here is derived from an EMBL/GenBank/DDBJ whole genome shotgun (WGS) entry which is preliminary data.</text>
</comment>
<dbReference type="RefSeq" id="WP_084402763.1">
    <property type="nucleotide sequence ID" value="NZ_CP043611.1"/>
</dbReference>
<name>A0A168R126_9BACL</name>
<dbReference type="EMBL" id="LVJI01000001">
    <property type="protein sequence ID" value="OAB48456.1"/>
    <property type="molecule type" value="Genomic_DNA"/>
</dbReference>
<dbReference type="AlphaFoldDB" id="A0A168R126"/>
<proteinExistence type="predicted"/>
<dbReference type="OrthoDB" id="1936876at2"/>
<gene>
    <name evidence="1" type="ORF">PBAT_02155</name>
</gene>
<evidence type="ECO:0000313" key="1">
    <source>
        <dbReference type="EMBL" id="OAB48456.1"/>
    </source>
</evidence>
<protein>
    <submittedName>
        <fullName evidence="1">Uncharacterized protein</fullName>
    </submittedName>
</protein>
<keyword evidence="2" id="KW-1185">Reference proteome</keyword>
<evidence type="ECO:0000313" key="2">
    <source>
        <dbReference type="Proteomes" id="UP000077355"/>
    </source>
</evidence>
<sequence length="170" mass="19682">MKAEKTPIELNGTKHLLFDLSSFYEFDKTYGSINKAMQALHFNDDNIPHILQLGLAHEEVVPIENLELLVDLTNRDTLKKQILQALELALPDPDKHKNKVATNTEADKGLDWDWLYYIGTVLLEMQETVFWCCTLRKLISLWAVHKRYNGLDKADEEQATASDDFIRNYM</sequence>
<accession>A0A168R126</accession>
<dbReference type="Proteomes" id="UP000077355">
    <property type="component" value="Unassembled WGS sequence"/>
</dbReference>